<keyword evidence="1" id="KW-0805">Transcription regulation</keyword>
<organism evidence="4 5">
    <name type="scientific">Venatoribacter cucullus</name>
    <dbReference type="NCBI Taxonomy" id="2661630"/>
    <lineage>
        <taxon>Bacteria</taxon>
        <taxon>Pseudomonadati</taxon>
        <taxon>Pseudomonadota</taxon>
        <taxon>Gammaproteobacteria</taxon>
        <taxon>Oceanospirillales</taxon>
        <taxon>Oceanospirillaceae</taxon>
        <taxon>Venatoribacter</taxon>
    </lineage>
</organism>
<accession>A0A9E8FKS7</accession>
<protein>
    <submittedName>
        <fullName evidence="4">MerR family transcriptional regulator</fullName>
    </submittedName>
</protein>
<keyword evidence="3" id="KW-0804">Transcription</keyword>
<dbReference type="InterPro" id="IPR047057">
    <property type="entry name" value="MerR_fam"/>
</dbReference>
<dbReference type="EMBL" id="CP046056">
    <property type="protein sequence ID" value="QQD23469.1"/>
    <property type="molecule type" value="Genomic_DNA"/>
</dbReference>
<sequence length="307" mass="34923">MSHPDSDTQMAYYPIRVVSAETGVNAITLRAWERRYGLITPKRTAKGHRLYTEQDILLIRKVVALLNRGIPISQAQAMLANGEELPDAPVSSRGKPSQWQHYREQLHQAVQDFNNPQLTALFQEVSQFFPLEAALRFLFLPQYRHLQDNVTQTLGMARLRFYAAFLQARLAWRLSEQAEASDSGRPVVLLVNCTWEDDIQQLLLGTLLQQLGLQPMWFSGLLTPQQIGELLQTRHWQAALVQLGKNPTEMQLGQLQRLTQEQSLPLFVYGQPARLQGALLQHGLINLTDDLHDAALTIRDMLLSLEE</sequence>
<dbReference type="SMART" id="SM00422">
    <property type="entry name" value="HTH_MERR"/>
    <property type="match status" value="1"/>
</dbReference>
<dbReference type="CDD" id="cd01104">
    <property type="entry name" value="HTH_MlrA-CarA"/>
    <property type="match status" value="1"/>
</dbReference>
<evidence type="ECO:0000313" key="5">
    <source>
        <dbReference type="Proteomes" id="UP000596074"/>
    </source>
</evidence>
<proteinExistence type="predicted"/>
<keyword evidence="5" id="KW-1185">Reference proteome</keyword>
<dbReference type="PANTHER" id="PTHR30204">
    <property type="entry name" value="REDOX-CYCLING DRUG-SENSING TRANSCRIPTIONAL ACTIVATOR SOXR"/>
    <property type="match status" value="1"/>
</dbReference>
<dbReference type="AlphaFoldDB" id="A0A9E8FKS7"/>
<dbReference type="Proteomes" id="UP000596074">
    <property type="component" value="Chromosome"/>
</dbReference>
<dbReference type="GO" id="GO:0003700">
    <property type="term" value="F:DNA-binding transcription factor activity"/>
    <property type="evidence" value="ECO:0007669"/>
    <property type="project" value="InterPro"/>
</dbReference>
<dbReference type="GO" id="GO:0003677">
    <property type="term" value="F:DNA binding"/>
    <property type="evidence" value="ECO:0007669"/>
    <property type="project" value="UniProtKB-KW"/>
</dbReference>
<dbReference type="Gene3D" id="1.10.1660.10">
    <property type="match status" value="1"/>
</dbReference>
<dbReference type="PROSITE" id="PS50937">
    <property type="entry name" value="HTH_MERR_2"/>
    <property type="match status" value="1"/>
</dbReference>
<dbReference type="SUPFAM" id="SSF46955">
    <property type="entry name" value="Putative DNA-binding domain"/>
    <property type="match status" value="1"/>
</dbReference>
<evidence type="ECO:0000256" key="3">
    <source>
        <dbReference type="ARBA" id="ARBA00023163"/>
    </source>
</evidence>
<dbReference type="InterPro" id="IPR009061">
    <property type="entry name" value="DNA-bd_dom_put_sf"/>
</dbReference>
<dbReference type="PANTHER" id="PTHR30204:SF67">
    <property type="entry name" value="HTH-TYPE TRANSCRIPTIONAL REGULATOR MLRA-RELATED"/>
    <property type="match status" value="1"/>
</dbReference>
<dbReference type="Pfam" id="PF13411">
    <property type="entry name" value="MerR_1"/>
    <property type="match status" value="1"/>
</dbReference>
<dbReference type="RefSeq" id="WP_228345994.1">
    <property type="nucleotide sequence ID" value="NZ_CP045550.1"/>
</dbReference>
<name>A0A9E8FKS7_9GAMM</name>
<reference evidence="4 5" key="1">
    <citation type="submission" date="2019-11" db="EMBL/GenBank/DDBJ databases">
        <title>Venatorbacter sp. nov. a predator of Campylobacter and other Gram-negative bacteria.</title>
        <authorList>
            <person name="Saeedi A."/>
            <person name="Cummings N.J."/>
            <person name="Connerton I.F."/>
            <person name="Connerton P.L."/>
        </authorList>
    </citation>
    <scope>NUCLEOTIDE SEQUENCE [LARGE SCALE GENOMIC DNA]</scope>
    <source>
        <strain evidence="4">XL5</strain>
    </source>
</reference>
<evidence type="ECO:0000256" key="2">
    <source>
        <dbReference type="ARBA" id="ARBA00023125"/>
    </source>
</evidence>
<evidence type="ECO:0000313" key="4">
    <source>
        <dbReference type="EMBL" id="QQD23469.1"/>
    </source>
</evidence>
<gene>
    <name evidence="4" type="ORF">GJQ55_02755</name>
</gene>
<evidence type="ECO:0000256" key="1">
    <source>
        <dbReference type="ARBA" id="ARBA00023015"/>
    </source>
</evidence>
<keyword evidence="2" id="KW-0238">DNA-binding</keyword>
<dbReference type="InterPro" id="IPR000551">
    <property type="entry name" value="MerR-type_HTH_dom"/>
</dbReference>
<dbReference type="KEGG" id="vcw:GJQ55_02755"/>